<evidence type="ECO:0000256" key="3">
    <source>
        <dbReference type="ARBA" id="ARBA00022448"/>
    </source>
</evidence>
<keyword evidence="10" id="KW-0325">Glycoprotein</keyword>
<dbReference type="Pfam" id="PF00060">
    <property type="entry name" value="Lig_chan"/>
    <property type="match status" value="1"/>
</dbReference>
<protein>
    <recommendedName>
        <fullName evidence="15">Ionotropic glutamate receptor L-glutamate and glycine-binding domain-containing protein</fullName>
    </recommendedName>
</protein>
<dbReference type="Pfam" id="PF10613">
    <property type="entry name" value="Lig_chan-Glu_bd"/>
    <property type="match status" value="1"/>
</dbReference>
<comment type="similarity">
    <text evidence="2">Belongs to the glutamate-gated ion channel (TC 1.A.10.1) family.</text>
</comment>
<accession>A0AAW0V3S9</accession>
<evidence type="ECO:0000256" key="12">
    <source>
        <dbReference type="ARBA" id="ARBA00023303"/>
    </source>
</evidence>
<dbReference type="InterPro" id="IPR052192">
    <property type="entry name" value="Insect_Ionotropic_Sensory_Rcpt"/>
</dbReference>
<dbReference type="Gene3D" id="1.10.287.70">
    <property type="match status" value="1"/>
</dbReference>
<dbReference type="InterPro" id="IPR001320">
    <property type="entry name" value="Iontro_rcpt_C"/>
</dbReference>
<evidence type="ECO:0000256" key="2">
    <source>
        <dbReference type="ARBA" id="ARBA00008685"/>
    </source>
</evidence>
<proteinExistence type="inferred from homology"/>
<gene>
    <name evidence="16" type="ORF">O3P69_007087</name>
</gene>
<keyword evidence="12" id="KW-0407">Ion channel</keyword>
<feature type="transmembrane region" description="Helical" evidence="13">
    <location>
        <begin position="399"/>
        <end position="418"/>
    </location>
</feature>
<keyword evidence="9" id="KW-0675">Receptor</keyword>
<dbReference type="GO" id="GO:0005886">
    <property type="term" value="C:plasma membrane"/>
    <property type="evidence" value="ECO:0007669"/>
    <property type="project" value="UniProtKB-SubCell"/>
</dbReference>
<dbReference type="Proteomes" id="UP001487740">
    <property type="component" value="Unassembled WGS sequence"/>
</dbReference>
<evidence type="ECO:0000256" key="6">
    <source>
        <dbReference type="ARBA" id="ARBA00022989"/>
    </source>
</evidence>
<evidence type="ECO:0000259" key="15">
    <source>
        <dbReference type="SMART" id="SM00918"/>
    </source>
</evidence>
<dbReference type="SUPFAM" id="SSF53850">
    <property type="entry name" value="Periplasmic binding protein-like II"/>
    <property type="match status" value="1"/>
</dbReference>
<dbReference type="InterPro" id="IPR019594">
    <property type="entry name" value="Glu/Gly-bd"/>
</dbReference>
<dbReference type="GO" id="GO:0015276">
    <property type="term" value="F:ligand-gated monoatomic ion channel activity"/>
    <property type="evidence" value="ECO:0007669"/>
    <property type="project" value="InterPro"/>
</dbReference>
<dbReference type="AlphaFoldDB" id="A0AAW0V3S9"/>
<comment type="caution">
    <text evidence="16">The sequence shown here is derived from an EMBL/GenBank/DDBJ whole genome shotgun (WGS) entry which is preliminary data.</text>
</comment>
<dbReference type="EMBL" id="JARAKH010000002">
    <property type="protein sequence ID" value="KAK8406128.1"/>
    <property type="molecule type" value="Genomic_DNA"/>
</dbReference>
<keyword evidence="3" id="KW-0813">Transport</keyword>
<dbReference type="PANTHER" id="PTHR42643:SF24">
    <property type="entry name" value="IONOTROPIC RECEPTOR 60A"/>
    <property type="match status" value="1"/>
</dbReference>
<evidence type="ECO:0000256" key="4">
    <source>
        <dbReference type="ARBA" id="ARBA00022475"/>
    </source>
</evidence>
<evidence type="ECO:0000256" key="7">
    <source>
        <dbReference type="ARBA" id="ARBA00023065"/>
    </source>
</evidence>
<comment type="subcellular location">
    <subcellularLocation>
        <location evidence="1">Cell membrane</location>
        <topology evidence="1">Multi-pass membrane protein</topology>
    </subcellularLocation>
</comment>
<feature type="transmembrane region" description="Helical" evidence="13">
    <location>
        <begin position="469"/>
        <end position="492"/>
    </location>
</feature>
<keyword evidence="11" id="KW-1071">Ligand-gated ion channel</keyword>
<keyword evidence="4" id="KW-1003">Cell membrane</keyword>
<dbReference type="PANTHER" id="PTHR42643">
    <property type="entry name" value="IONOTROPIC RECEPTOR 20A-RELATED"/>
    <property type="match status" value="1"/>
</dbReference>
<feature type="signal peptide" evidence="14">
    <location>
        <begin position="1"/>
        <end position="29"/>
    </location>
</feature>
<evidence type="ECO:0000256" key="1">
    <source>
        <dbReference type="ARBA" id="ARBA00004651"/>
    </source>
</evidence>
<evidence type="ECO:0000256" key="13">
    <source>
        <dbReference type="SAM" id="Phobius"/>
    </source>
</evidence>
<keyword evidence="6 13" id="KW-1133">Transmembrane helix</keyword>
<evidence type="ECO:0000256" key="9">
    <source>
        <dbReference type="ARBA" id="ARBA00023170"/>
    </source>
</evidence>
<keyword evidence="8 13" id="KW-0472">Membrane</keyword>
<sequence length="684" mass="75453">MFVFHPNSLGTSRLFLLAAVICLQGEAVGGATHLEGVVRRVAQHHLAQCYLVVVTTEGRAADLNPVARSLWGMFYPFLWVAVGAAPAPASVVRGLQERDPGFSCRAFLLDLSRPADSMHQLKFLEDTHLYLWPETRVLGVGPPMPTPADTRALLTHPALRNTPHVLYLALYAHDAPPDALKSGLMPRATGERCDAVLEEGGRERGVPAGACGEGGSVKVFRRCLYCLAGEVDVLLVTRWRAGGAGGGGGGGGGGSSVDLFPDEFGNLAGHRFRIVSMDWYPFLSFRRDSNASATTVTPLDSLDFRMLSAVSSVLNFTYEMRVPWDNQWGVSQENGNWTGTVGTLQHHGADFSMLLSWLPSRMAVVDYSRVYISEPLVIVTRKPGPLPQIFALVRPFPDVLWAAVVIASVAVGVVMWALEWACWWACGGEGAGDPSRRGLSASLLTAWRILLEDPEPSMPSYMTGQMLVGWWWVFCMLLTAAYRSALIAHLSVPDKSPAINTLEEMLRQKGWTWGMEATYGSGWQWFKESSVPTVRQVYAKIQVLGAEEHLARVLEGHHAFLTWKYYIRSLIGAHYTNRLGYTPLHTSRQEYINYGGYGWGFRKGAPIRRSIDLVKQRLMEAGLVKHWMNDLIATASRAARALNTSRAALPTTPSERRMSKEDYIAPGDIRNTPGMPCRTTYSML</sequence>
<dbReference type="Gene3D" id="3.40.190.10">
    <property type="entry name" value="Periplasmic binding protein-like II"/>
    <property type="match status" value="1"/>
</dbReference>
<dbReference type="SMART" id="SM00918">
    <property type="entry name" value="Lig_chan-Glu_bd"/>
    <property type="match status" value="1"/>
</dbReference>
<evidence type="ECO:0000313" key="16">
    <source>
        <dbReference type="EMBL" id="KAK8406128.1"/>
    </source>
</evidence>
<keyword evidence="14" id="KW-0732">Signal</keyword>
<evidence type="ECO:0000313" key="17">
    <source>
        <dbReference type="Proteomes" id="UP001487740"/>
    </source>
</evidence>
<dbReference type="GO" id="GO:0050906">
    <property type="term" value="P:detection of stimulus involved in sensory perception"/>
    <property type="evidence" value="ECO:0007669"/>
    <property type="project" value="UniProtKB-ARBA"/>
</dbReference>
<evidence type="ECO:0000256" key="11">
    <source>
        <dbReference type="ARBA" id="ARBA00023286"/>
    </source>
</evidence>
<evidence type="ECO:0000256" key="5">
    <source>
        <dbReference type="ARBA" id="ARBA00022692"/>
    </source>
</evidence>
<evidence type="ECO:0000256" key="8">
    <source>
        <dbReference type="ARBA" id="ARBA00023136"/>
    </source>
</evidence>
<keyword evidence="7" id="KW-0406">Ion transport</keyword>
<feature type="domain" description="Ionotropic glutamate receptor L-glutamate and glycine-binding" evidence="15">
    <location>
        <begin position="281"/>
        <end position="346"/>
    </location>
</feature>
<reference evidence="16 17" key="1">
    <citation type="submission" date="2023-03" db="EMBL/GenBank/DDBJ databases">
        <title>High-quality genome of Scylla paramamosain provides insights in environmental adaptation.</title>
        <authorList>
            <person name="Zhang L."/>
        </authorList>
    </citation>
    <scope>NUCLEOTIDE SEQUENCE [LARGE SCALE GENOMIC DNA]</scope>
    <source>
        <strain evidence="16">LZ_2023a</strain>
        <tissue evidence="16">Muscle</tissue>
    </source>
</reference>
<keyword evidence="17" id="KW-1185">Reference proteome</keyword>
<evidence type="ECO:0000256" key="10">
    <source>
        <dbReference type="ARBA" id="ARBA00023180"/>
    </source>
</evidence>
<feature type="chain" id="PRO_5043486141" description="Ionotropic glutamate receptor L-glutamate and glycine-binding domain-containing protein" evidence="14">
    <location>
        <begin position="30"/>
        <end position="684"/>
    </location>
</feature>
<evidence type="ECO:0000256" key="14">
    <source>
        <dbReference type="SAM" id="SignalP"/>
    </source>
</evidence>
<keyword evidence="5 13" id="KW-0812">Transmembrane</keyword>
<organism evidence="16 17">
    <name type="scientific">Scylla paramamosain</name>
    <name type="common">Mud crab</name>
    <dbReference type="NCBI Taxonomy" id="85552"/>
    <lineage>
        <taxon>Eukaryota</taxon>
        <taxon>Metazoa</taxon>
        <taxon>Ecdysozoa</taxon>
        <taxon>Arthropoda</taxon>
        <taxon>Crustacea</taxon>
        <taxon>Multicrustacea</taxon>
        <taxon>Malacostraca</taxon>
        <taxon>Eumalacostraca</taxon>
        <taxon>Eucarida</taxon>
        <taxon>Decapoda</taxon>
        <taxon>Pleocyemata</taxon>
        <taxon>Brachyura</taxon>
        <taxon>Eubrachyura</taxon>
        <taxon>Portunoidea</taxon>
        <taxon>Portunidae</taxon>
        <taxon>Portuninae</taxon>
        <taxon>Scylla</taxon>
    </lineage>
</organism>
<name>A0AAW0V3S9_SCYPA</name>